<dbReference type="RefSeq" id="WP_038281083.1">
    <property type="nucleotide sequence ID" value="NZ_JPME01000013.1"/>
</dbReference>
<organism evidence="2 3">
    <name type="scientific">Lacrimispora celerecrescens</name>
    <dbReference type="NCBI Taxonomy" id="29354"/>
    <lineage>
        <taxon>Bacteria</taxon>
        <taxon>Bacillati</taxon>
        <taxon>Bacillota</taxon>
        <taxon>Clostridia</taxon>
        <taxon>Lachnospirales</taxon>
        <taxon>Lachnospiraceae</taxon>
        <taxon>Lacrimispora</taxon>
    </lineage>
</organism>
<dbReference type="OrthoDB" id="9811746at2"/>
<proteinExistence type="predicted"/>
<evidence type="ECO:0000313" key="2">
    <source>
        <dbReference type="EMBL" id="KEZ90127.1"/>
    </source>
</evidence>
<feature type="domain" description="Thoeris protein ThsB TIR-like" evidence="1">
    <location>
        <begin position="7"/>
        <end position="110"/>
    </location>
</feature>
<evidence type="ECO:0000259" key="1">
    <source>
        <dbReference type="Pfam" id="PF08937"/>
    </source>
</evidence>
<dbReference type="InterPro" id="IPR015032">
    <property type="entry name" value="ThsB__TIR-like_domain"/>
</dbReference>
<keyword evidence="3" id="KW-1185">Reference proteome</keyword>
<dbReference type="Pfam" id="PF08937">
    <property type="entry name" value="ThsB_TIR"/>
    <property type="match status" value="1"/>
</dbReference>
<protein>
    <recommendedName>
        <fullName evidence="1">Thoeris protein ThsB TIR-like domain-containing protein</fullName>
    </recommendedName>
</protein>
<name>A0A084JME3_9FIRM</name>
<dbReference type="EMBL" id="JPME01000013">
    <property type="protein sequence ID" value="KEZ90127.1"/>
    <property type="molecule type" value="Genomic_DNA"/>
</dbReference>
<reference evidence="2 3" key="1">
    <citation type="submission" date="2014-07" db="EMBL/GenBank/DDBJ databases">
        <title>Draft genome of Clostridium celerecrescens 152B isolated from sediments associated with methane hydrate from Krishna Godavari basin.</title>
        <authorList>
            <person name="Honkalas V.S."/>
            <person name="Dabir A.P."/>
            <person name="Arora P."/>
            <person name="Dhakephalkar P.K."/>
        </authorList>
    </citation>
    <scope>NUCLEOTIDE SEQUENCE [LARGE SCALE GENOMIC DNA]</scope>
    <source>
        <strain evidence="2 3">152B</strain>
    </source>
</reference>
<gene>
    <name evidence="2" type="ORF">IO98_11620</name>
</gene>
<comment type="caution">
    <text evidence="2">The sequence shown here is derived from an EMBL/GenBank/DDBJ whole genome shotgun (WGS) entry which is preliminary data.</text>
</comment>
<sequence>MAKKKVFVSFDYTNDKHYKFLLNAWDANKNLDFVFNDCSSDEIQSNNIPTIRGGLTRRINTTTYTLVIVGKEANKQHKDHVDIGYKNWINFEVAKSKEHGNKLVAVKLDKSYESPDQLLNSGAKWAMSFSQDAIIKALNEA</sequence>
<accession>A0A084JME3</accession>
<dbReference type="AlphaFoldDB" id="A0A084JME3"/>
<dbReference type="Proteomes" id="UP000028525">
    <property type="component" value="Unassembled WGS sequence"/>
</dbReference>
<dbReference type="Gene3D" id="3.40.50.11200">
    <property type="match status" value="1"/>
</dbReference>
<evidence type="ECO:0000313" key="3">
    <source>
        <dbReference type="Proteomes" id="UP000028525"/>
    </source>
</evidence>